<evidence type="ECO:0000256" key="3">
    <source>
        <dbReference type="ARBA" id="ARBA00022980"/>
    </source>
</evidence>
<dbReference type="NCBIfam" id="TIGR00731">
    <property type="entry name" value="bL25_bact_ctc"/>
    <property type="match status" value="1"/>
</dbReference>
<dbReference type="PANTHER" id="PTHR33284">
    <property type="entry name" value="RIBOSOMAL PROTEIN L25/GLN-TRNA SYNTHETASE, ANTI-CODON-BINDING DOMAIN-CONTAINING PROTEIN"/>
    <property type="match status" value="1"/>
</dbReference>
<comment type="function">
    <text evidence="5">This is one of the proteins that binds to the 5S RNA in the ribosome where it forms part of the central protuberance.</text>
</comment>
<dbReference type="InterPro" id="IPR029751">
    <property type="entry name" value="Ribosomal_L25_dom"/>
</dbReference>
<dbReference type="PANTHER" id="PTHR33284:SF1">
    <property type="entry name" value="RIBOSOMAL PROTEIN L25_GLN-TRNA SYNTHETASE, ANTI-CODON-BINDING DOMAIN-CONTAINING PROTEIN"/>
    <property type="match status" value="1"/>
</dbReference>
<evidence type="ECO:0000259" key="7">
    <source>
        <dbReference type="Pfam" id="PF14693"/>
    </source>
</evidence>
<gene>
    <name evidence="5" type="primary">rplY</name>
    <name evidence="5" type="synonym">ctc</name>
    <name evidence="8" type="ORF">UT30_C0006G0022</name>
</gene>
<dbReference type="Proteomes" id="UP000033935">
    <property type="component" value="Unassembled WGS sequence"/>
</dbReference>
<dbReference type="InterPro" id="IPR037121">
    <property type="entry name" value="Ribosomal_bL25_C"/>
</dbReference>
<comment type="subunit">
    <text evidence="5">Part of the 50S ribosomal subunit; part of the 5S rRNA/L5/L18/L25 subcomplex. Contacts the 5S rRNA. Binds to the 5S rRNA independently of L5 and L18.</text>
</comment>
<protein>
    <recommendedName>
        <fullName evidence="5">Large ribosomal subunit protein bL25</fullName>
    </recommendedName>
    <alternativeName>
        <fullName evidence="5">General stress protein CTC</fullName>
    </alternativeName>
</protein>
<dbReference type="Pfam" id="PF01386">
    <property type="entry name" value="Ribosomal_L25p"/>
    <property type="match status" value="1"/>
</dbReference>
<feature type="domain" description="Large ribosomal subunit protein bL25 L25" evidence="6">
    <location>
        <begin position="6"/>
        <end position="92"/>
    </location>
</feature>
<dbReference type="CDD" id="cd00495">
    <property type="entry name" value="Ribosomal_L25_TL5_CTC"/>
    <property type="match status" value="1"/>
</dbReference>
<comment type="similarity">
    <text evidence="5">Belongs to the bacterial ribosomal protein bL25 family. CTC subfamily.</text>
</comment>
<evidence type="ECO:0000313" key="8">
    <source>
        <dbReference type="EMBL" id="KKR04528.1"/>
    </source>
</evidence>
<dbReference type="GO" id="GO:0022625">
    <property type="term" value="C:cytosolic large ribosomal subunit"/>
    <property type="evidence" value="ECO:0007669"/>
    <property type="project" value="TreeGrafter"/>
</dbReference>
<dbReference type="InterPro" id="IPR020930">
    <property type="entry name" value="Ribosomal_uL5_bac-type"/>
</dbReference>
<dbReference type="InterPro" id="IPR020056">
    <property type="entry name" value="Rbsml_bL25/Gln-tRNA_synth_N"/>
</dbReference>
<dbReference type="InterPro" id="IPR011035">
    <property type="entry name" value="Ribosomal_bL25/Gln-tRNA_synth"/>
</dbReference>
<keyword evidence="4 5" id="KW-0687">Ribonucleoprotein</keyword>
<name>A0A0G0MN44_9BACT</name>
<evidence type="ECO:0000256" key="2">
    <source>
        <dbReference type="ARBA" id="ARBA00022884"/>
    </source>
</evidence>
<dbReference type="HAMAP" id="MF_01334">
    <property type="entry name" value="Ribosomal_bL25_CTC"/>
    <property type="match status" value="1"/>
</dbReference>
<feature type="domain" description="Large ribosomal subunit protein bL25 beta" evidence="7">
    <location>
        <begin position="100"/>
        <end position="185"/>
    </location>
</feature>
<evidence type="ECO:0000256" key="5">
    <source>
        <dbReference type="HAMAP-Rule" id="MF_01334"/>
    </source>
</evidence>
<dbReference type="Gene3D" id="2.170.120.20">
    <property type="entry name" value="Ribosomal protein L25, beta domain"/>
    <property type="match status" value="1"/>
</dbReference>
<dbReference type="InterPro" id="IPR001021">
    <property type="entry name" value="Ribosomal_bL25_long"/>
</dbReference>
<dbReference type="EMBL" id="LBWG01000006">
    <property type="protein sequence ID" value="KKR04528.1"/>
    <property type="molecule type" value="Genomic_DNA"/>
</dbReference>
<dbReference type="GO" id="GO:0006412">
    <property type="term" value="P:translation"/>
    <property type="evidence" value="ECO:0007669"/>
    <property type="project" value="UniProtKB-UniRule"/>
</dbReference>
<evidence type="ECO:0000256" key="1">
    <source>
        <dbReference type="ARBA" id="ARBA00022730"/>
    </source>
</evidence>
<sequence>MSKNILEAKIRSEKGRKTATLRAVGSVPAVVYGVNTKPQMITVDRNQFVKMYQTAGESSIVELKIDQGEVLHVLIQDYQIDPIRSEVSHIDFRSIDMNKEIETEVDLEFVGQAPAVKVLGGTLVTSRESVGIRCLPSHFVRSIAVDLSKLVTFDDVIRVSDLVVSEGIKIMEEPTLSLVVVTPPRSDAELEALNATVEENITSVETVEKKKEESVDEQPSK</sequence>
<dbReference type="Gene3D" id="2.40.240.10">
    <property type="entry name" value="Ribosomal Protein L25, Chain P"/>
    <property type="match status" value="1"/>
</dbReference>
<dbReference type="Pfam" id="PF14693">
    <property type="entry name" value="Ribosomal_TL5_C"/>
    <property type="match status" value="1"/>
</dbReference>
<evidence type="ECO:0000313" key="9">
    <source>
        <dbReference type="Proteomes" id="UP000033935"/>
    </source>
</evidence>
<dbReference type="AlphaFoldDB" id="A0A0G0MN44"/>
<dbReference type="InterPro" id="IPR020057">
    <property type="entry name" value="Ribosomal_bL25_b-dom"/>
</dbReference>
<dbReference type="SUPFAM" id="SSF50715">
    <property type="entry name" value="Ribosomal protein L25-like"/>
    <property type="match status" value="1"/>
</dbReference>
<keyword evidence="1 5" id="KW-0699">rRNA-binding</keyword>
<evidence type="ECO:0000259" key="6">
    <source>
        <dbReference type="Pfam" id="PF01386"/>
    </source>
</evidence>
<dbReference type="GO" id="GO:0003735">
    <property type="term" value="F:structural constituent of ribosome"/>
    <property type="evidence" value="ECO:0007669"/>
    <property type="project" value="InterPro"/>
</dbReference>
<organism evidence="8 9">
    <name type="scientific">Candidatus Uhrbacteria bacterium GW2011_GWF2_39_13</name>
    <dbReference type="NCBI Taxonomy" id="1618995"/>
    <lineage>
        <taxon>Bacteria</taxon>
        <taxon>Candidatus Uhriibacteriota</taxon>
    </lineage>
</organism>
<proteinExistence type="inferred from homology"/>
<keyword evidence="3 5" id="KW-0689">Ribosomal protein</keyword>
<comment type="caution">
    <text evidence="8">The sequence shown here is derived from an EMBL/GenBank/DDBJ whole genome shotgun (WGS) entry which is preliminary data.</text>
</comment>
<accession>A0A0G0MN44</accession>
<keyword evidence="2 5" id="KW-0694">RNA-binding</keyword>
<evidence type="ECO:0000256" key="4">
    <source>
        <dbReference type="ARBA" id="ARBA00023274"/>
    </source>
</evidence>
<reference evidence="8 9" key="1">
    <citation type="journal article" date="2015" name="Nature">
        <title>rRNA introns, odd ribosomes, and small enigmatic genomes across a large radiation of phyla.</title>
        <authorList>
            <person name="Brown C.T."/>
            <person name="Hug L.A."/>
            <person name="Thomas B.C."/>
            <person name="Sharon I."/>
            <person name="Castelle C.J."/>
            <person name="Singh A."/>
            <person name="Wilkins M.J."/>
            <person name="Williams K.H."/>
            <person name="Banfield J.F."/>
        </authorList>
    </citation>
    <scope>NUCLEOTIDE SEQUENCE [LARGE SCALE GENOMIC DNA]</scope>
</reference>
<dbReference type="GO" id="GO:0008097">
    <property type="term" value="F:5S rRNA binding"/>
    <property type="evidence" value="ECO:0007669"/>
    <property type="project" value="InterPro"/>
</dbReference>